<keyword evidence="2" id="KW-1185">Reference proteome</keyword>
<dbReference type="Proteomes" id="UP000232062">
    <property type="component" value="Unassembled WGS sequence"/>
</dbReference>
<gene>
    <name evidence="1" type="ORF">PRCB_03540</name>
</gene>
<dbReference type="OrthoDB" id="9810734at2"/>
<dbReference type="EMBL" id="PIQI01000009">
    <property type="protein sequence ID" value="PJZ07098.1"/>
    <property type="molecule type" value="Genomic_DNA"/>
</dbReference>
<comment type="caution">
    <text evidence="1">The sequence shown here is derived from an EMBL/GenBank/DDBJ whole genome shotgun (WGS) entry which is preliminary data.</text>
</comment>
<reference evidence="1 2" key="1">
    <citation type="submission" date="2017-11" db="EMBL/GenBank/DDBJ databases">
        <title>The genome sequence of Pantoea rodasii DSM 26611.</title>
        <authorList>
            <person name="Gao J."/>
            <person name="Mao X."/>
            <person name="Sun J."/>
        </authorList>
    </citation>
    <scope>NUCLEOTIDE SEQUENCE [LARGE SCALE GENOMIC DNA]</scope>
    <source>
        <strain evidence="1 2">DSM 26611</strain>
    </source>
</reference>
<protein>
    <submittedName>
        <fullName evidence="1">Uncharacterized protein</fullName>
    </submittedName>
</protein>
<proteinExistence type="predicted"/>
<dbReference type="AlphaFoldDB" id="A0A2M9WI07"/>
<organism evidence="1 2">
    <name type="scientific">Pantoea rodasii</name>
    <dbReference type="NCBI Taxonomy" id="1076549"/>
    <lineage>
        <taxon>Bacteria</taxon>
        <taxon>Pseudomonadati</taxon>
        <taxon>Pseudomonadota</taxon>
        <taxon>Gammaproteobacteria</taxon>
        <taxon>Enterobacterales</taxon>
        <taxon>Erwiniaceae</taxon>
        <taxon>Pantoea</taxon>
    </lineage>
</organism>
<sequence>MNVPVVARLIAQATAWHAMKRHRQIDLQPEAIVKALSWAINQPGEIDANEITVRPTASGHGGKISLAISG</sequence>
<evidence type="ECO:0000313" key="1">
    <source>
        <dbReference type="EMBL" id="PJZ07098.1"/>
    </source>
</evidence>
<dbReference type="RefSeq" id="WP_100700372.1">
    <property type="nucleotide sequence ID" value="NZ_MLFP01000017.1"/>
</dbReference>
<accession>A0A2M9WI07</accession>
<name>A0A2M9WI07_9GAMM</name>
<evidence type="ECO:0000313" key="2">
    <source>
        <dbReference type="Proteomes" id="UP000232062"/>
    </source>
</evidence>